<name>A0A4R4VE59_9ACTN</name>
<organism evidence="2 3">
    <name type="scientific">Nonomuraea deserti</name>
    <dbReference type="NCBI Taxonomy" id="1848322"/>
    <lineage>
        <taxon>Bacteria</taxon>
        <taxon>Bacillati</taxon>
        <taxon>Actinomycetota</taxon>
        <taxon>Actinomycetes</taxon>
        <taxon>Streptosporangiales</taxon>
        <taxon>Streptosporangiaceae</taxon>
        <taxon>Nonomuraea</taxon>
    </lineage>
</organism>
<dbReference type="Pfam" id="PF01814">
    <property type="entry name" value="Hemerythrin"/>
    <property type="match status" value="1"/>
</dbReference>
<dbReference type="EMBL" id="SMKO01000051">
    <property type="protein sequence ID" value="TDD03819.1"/>
    <property type="molecule type" value="Genomic_DNA"/>
</dbReference>
<sequence length="231" mass="25506">MDTGTTTTTPTTLTSEHALLLAHITDRARRVLRIASENRWPRSELAALARYLRAELIRQVTDEERLLFPANEATPELSRLARDHARLRACVDTIAVAARGDGTRSPAQLATIVRDLLTQLERHFAMEQATLATPGRPTISTASLGACPHRWFTLTEGPVIDLDALPADQLLDAVSDRLRRLALGERLDLHARTDPAALCAALAAGDPDVGFAYLACGPIRWRVRVTRRLRR</sequence>
<proteinExistence type="predicted"/>
<dbReference type="AlphaFoldDB" id="A0A4R4VE59"/>
<reference evidence="2 3" key="1">
    <citation type="submission" date="2019-03" db="EMBL/GenBank/DDBJ databases">
        <title>Draft genome sequences of novel Actinobacteria.</title>
        <authorList>
            <person name="Sahin N."/>
            <person name="Ay H."/>
            <person name="Saygin H."/>
        </authorList>
    </citation>
    <scope>NUCLEOTIDE SEQUENCE [LARGE SCALE GENOMIC DNA]</scope>
    <source>
        <strain evidence="2 3">KC310</strain>
    </source>
</reference>
<evidence type="ECO:0000259" key="1">
    <source>
        <dbReference type="Pfam" id="PF01814"/>
    </source>
</evidence>
<protein>
    <submittedName>
        <fullName evidence="2">Hemerythrin domain-containing protein</fullName>
    </submittedName>
</protein>
<dbReference type="Proteomes" id="UP000295258">
    <property type="component" value="Unassembled WGS sequence"/>
</dbReference>
<feature type="domain" description="Hemerythrin-like" evidence="1">
    <location>
        <begin position="12"/>
        <end position="131"/>
    </location>
</feature>
<dbReference type="InterPro" id="IPR012312">
    <property type="entry name" value="Hemerythrin-like"/>
</dbReference>
<dbReference type="Gene3D" id="1.20.120.520">
    <property type="entry name" value="nmb1532 protein domain like"/>
    <property type="match status" value="1"/>
</dbReference>
<comment type="caution">
    <text evidence="2">The sequence shown here is derived from an EMBL/GenBank/DDBJ whole genome shotgun (WGS) entry which is preliminary data.</text>
</comment>
<accession>A0A4R4VE59</accession>
<evidence type="ECO:0000313" key="2">
    <source>
        <dbReference type="EMBL" id="TDD03819.1"/>
    </source>
</evidence>
<keyword evidence="3" id="KW-1185">Reference proteome</keyword>
<gene>
    <name evidence="2" type="ORF">E1292_20285</name>
</gene>
<evidence type="ECO:0000313" key="3">
    <source>
        <dbReference type="Proteomes" id="UP000295258"/>
    </source>
</evidence>
<dbReference type="RefSeq" id="WP_132596804.1">
    <property type="nucleotide sequence ID" value="NZ_SMKO01000051.1"/>
</dbReference>